<dbReference type="OrthoDB" id="9839115at2"/>
<feature type="region of interest" description="Disordered" evidence="1">
    <location>
        <begin position="394"/>
        <end position="482"/>
    </location>
</feature>
<feature type="compositionally biased region" description="Polar residues" evidence="1">
    <location>
        <begin position="51"/>
        <end position="75"/>
    </location>
</feature>
<evidence type="ECO:0000313" key="2">
    <source>
        <dbReference type="EMBL" id="RXJ71703.1"/>
    </source>
</evidence>
<gene>
    <name evidence="2" type="ORF">CS022_19820</name>
</gene>
<keyword evidence="3" id="KW-1185">Reference proteome</keyword>
<dbReference type="Proteomes" id="UP000290287">
    <property type="component" value="Unassembled WGS sequence"/>
</dbReference>
<reference evidence="2 3" key="1">
    <citation type="submission" date="2017-10" db="EMBL/GenBank/DDBJ databases">
        <title>Nyctiphanis sp. nov., isolated from the stomach of the euphausiid Nyctiphanes simplex (Hansen, 1911) in the Gulf of California.</title>
        <authorList>
            <person name="Gomez-Gil B."/>
            <person name="Aguilar-Mendez M."/>
            <person name="Lopez-Cortes A."/>
            <person name="Gomez-Gutierrez J."/>
            <person name="Roque A."/>
            <person name="Lang E."/>
            <person name="Gonzalez-Castillo A."/>
        </authorList>
    </citation>
    <scope>NUCLEOTIDE SEQUENCE [LARGE SCALE GENOMIC DNA]</scope>
    <source>
        <strain evidence="2 3">CAIM 600</strain>
    </source>
</reference>
<dbReference type="RefSeq" id="WP_129123677.1">
    <property type="nucleotide sequence ID" value="NZ_PEIB01000033.1"/>
</dbReference>
<name>A0A4Q0YMP6_9GAMM</name>
<feature type="region of interest" description="Disordered" evidence="1">
    <location>
        <begin position="135"/>
        <end position="154"/>
    </location>
</feature>
<evidence type="ECO:0000313" key="3">
    <source>
        <dbReference type="Proteomes" id="UP000290287"/>
    </source>
</evidence>
<feature type="compositionally biased region" description="Low complexity" evidence="1">
    <location>
        <begin position="120"/>
        <end position="129"/>
    </location>
</feature>
<protein>
    <submittedName>
        <fullName evidence="2">Uncharacterized protein</fullName>
    </submittedName>
</protein>
<feature type="compositionally biased region" description="Polar residues" evidence="1">
    <location>
        <begin position="462"/>
        <end position="482"/>
    </location>
</feature>
<feature type="region of interest" description="Disordered" evidence="1">
    <location>
        <begin position="1"/>
        <end position="129"/>
    </location>
</feature>
<comment type="caution">
    <text evidence="2">The sequence shown here is derived from an EMBL/GenBank/DDBJ whole genome shotgun (WGS) entry which is preliminary data.</text>
</comment>
<evidence type="ECO:0000256" key="1">
    <source>
        <dbReference type="SAM" id="MobiDB-lite"/>
    </source>
</evidence>
<dbReference type="EMBL" id="PEIB01000033">
    <property type="protein sequence ID" value="RXJ71703.1"/>
    <property type="molecule type" value="Genomic_DNA"/>
</dbReference>
<accession>A0A4Q0YMP6</accession>
<organism evidence="2 3">
    <name type="scientific">Veronia nyctiphanis</name>
    <dbReference type="NCBI Taxonomy" id="1278244"/>
    <lineage>
        <taxon>Bacteria</taxon>
        <taxon>Pseudomonadati</taxon>
        <taxon>Pseudomonadota</taxon>
        <taxon>Gammaproteobacteria</taxon>
        <taxon>Vibrionales</taxon>
        <taxon>Vibrionaceae</taxon>
        <taxon>Veronia</taxon>
    </lineage>
</organism>
<feature type="compositionally biased region" description="Basic and acidic residues" evidence="1">
    <location>
        <begin position="88"/>
        <end position="109"/>
    </location>
</feature>
<proteinExistence type="predicted"/>
<feature type="compositionally biased region" description="Low complexity" evidence="1">
    <location>
        <begin position="450"/>
        <end position="461"/>
    </location>
</feature>
<feature type="compositionally biased region" description="Polar residues" evidence="1">
    <location>
        <begin position="394"/>
        <end position="426"/>
    </location>
</feature>
<sequence length="560" mass="61156">MLSSFKKTGSYDFRPSRDNNPVQGIKLTQDATQQVRNVMPPRNKKGDASVVTPSSMNNSHVRHTASSVQANAKTQTEQRKLGVNAETQTKKTPEEDKRYKQELPSKKTETPNTPGLVKQSPSAPAVGSAPSKILTNTADPVEPPQKPAGTDFIANGKKHTDIQKDIEQRFKNTHQIPQSKGVITGVAPDQRFNFNSASSDSNNHSWSSQNIGHASIPRAEIATDKTTPVFFLSPNALGEGIAPAGSVHSLADKFIQGDIDQSKLPTEILNDKDKLAALNDIRSRFDKNWTLQTSFNTNGYNYVDNGNEIFDGESDNYHQAPTLLNNAEGRNYSRPTVGSYIRTEISMPSNWTESGNEATIYGYSKVTNEGTVEFTNGHTPEDVLIRANEATTVNNTSSSIKQSSVDTNSSSFGQNQSSYENTSSQQSVGFSAGVSAGGGSPTRSINGEASVSYSSTNSQTSGAQTDINSGNGQQNSVGSNIDVQPFTIKERTDYYLGKERAANIKDVELSLPNWDIFDEFLDDNQDTNLYFQDSFDTFKPRGDEGSWVGLGWVRWCSPLR</sequence>
<dbReference type="AlphaFoldDB" id="A0A4Q0YMP6"/>